<proteinExistence type="predicted"/>
<evidence type="ECO:0000313" key="2">
    <source>
        <dbReference type="EMBL" id="WUP52320.1"/>
    </source>
</evidence>
<name>A0ABZ1SG06_9ACTN</name>
<gene>
    <name evidence="2" type="ORF">OG994_12715</name>
</gene>
<dbReference type="Proteomes" id="UP001432190">
    <property type="component" value="Chromosome"/>
</dbReference>
<keyword evidence="3" id="KW-1185">Reference proteome</keyword>
<keyword evidence="1" id="KW-1133">Transmembrane helix</keyword>
<keyword evidence="1" id="KW-0812">Transmembrane</keyword>
<dbReference type="EMBL" id="CP108084">
    <property type="protein sequence ID" value="WUP52320.1"/>
    <property type="molecule type" value="Genomic_DNA"/>
</dbReference>
<evidence type="ECO:0000256" key="1">
    <source>
        <dbReference type="SAM" id="Phobius"/>
    </source>
</evidence>
<organism evidence="2 3">
    <name type="scientific">Micromonospora globbae</name>
    <dbReference type="NCBI Taxonomy" id="1894969"/>
    <lineage>
        <taxon>Bacteria</taxon>
        <taxon>Bacillati</taxon>
        <taxon>Actinomycetota</taxon>
        <taxon>Actinomycetes</taxon>
        <taxon>Micromonosporales</taxon>
        <taxon>Micromonosporaceae</taxon>
        <taxon>Micromonospora</taxon>
    </lineage>
</organism>
<sequence length="146" mass="15524">MTRPITTLRRPAGHAVNRRIVGTPAEVAAAVATLRDADRLLSMSIPRQMPGTDPRVWVTVRFIDRPRPARTVYARSRRRAVTVAAVAVPATVAVAVAGWVAVQLVTALIALLPVLAGGLFVLAVIALLLRRSGVCCPGLHCPGCKH</sequence>
<protein>
    <recommendedName>
        <fullName evidence="4">DUF3040 domain-containing protein</fullName>
    </recommendedName>
</protein>
<reference evidence="2" key="1">
    <citation type="submission" date="2022-10" db="EMBL/GenBank/DDBJ databases">
        <title>The complete genomes of actinobacterial strains from the NBC collection.</title>
        <authorList>
            <person name="Joergensen T.S."/>
            <person name="Alvarez Arevalo M."/>
            <person name="Sterndorff E.B."/>
            <person name="Faurdal D."/>
            <person name="Vuksanovic O."/>
            <person name="Mourched A.-S."/>
            <person name="Charusanti P."/>
            <person name="Shaw S."/>
            <person name="Blin K."/>
            <person name="Weber T."/>
        </authorList>
    </citation>
    <scope>NUCLEOTIDE SEQUENCE</scope>
    <source>
        <strain evidence="2">NBC_00256</strain>
    </source>
</reference>
<keyword evidence="1" id="KW-0472">Membrane</keyword>
<accession>A0ABZ1SG06</accession>
<feature type="transmembrane region" description="Helical" evidence="1">
    <location>
        <begin position="108"/>
        <end position="129"/>
    </location>
</feature>
<feature type="transmembrane region" description="Helical" evidence="1">
    <location>
        <begin position="80"/>
        <end position="102"/>
    </location>
</feature>
<dbReference type="RefSeq" id="WP_328853380.1">
    <property type="nucleotide sequence ID" value="NZ_CP108084.1"/>
</dbReference>
<evidence type="ECO:0000313" key="3">
    <source>
        <dbReference type="Proteomes" id="UP001432190"/>
    </source>
</evidence>
<evidence type="ECO:0008006" key="4">
    <source>
        <dbReference type="Google" id="ProtNLM"/>
    </source>
</evidence>